<dbReference type="EMBL" id="JAVDWR010000009">
    <property type="protein sequence ID" value="MDR7121785.1"/>
    <property type="molecule type" value="Genomic_DNA"/>
</dbReference>
<evidence type="ECO:0000313" key="4">
    <source>
        <dbReference type="Proteomes" id="UP001257909"/>
    </source>
</evidence>
<feature type="domain" description="CheC-like protein" evidence="2">
    <location>
        <begin position="7"/>
        <end position="43"/>
    </location>
</feature>
<evidence type="ECO:0000313" key="3">
    <source>
        <dbReference type="EMBL" id="MDR7121785.1"/>
    </source>
</evidence>
<dbReference type="InterPro" id="IPR051469">
    <property type="entry name" value="FliN/MopA/SpaO"/>
</dbReference>
<evidence type="ECO:0000256" key="1">
    <source>
        <dbReference type="ARBA" id="ARBA00022500"/>
    </source>
</evidence>
<dbReference type="Gene3D" id="3.40.1550.10">
    <property type="entry name" value="CheC-like"/>
    <property type="match status" value="1"/>
</dbReference>
<comment type="caution">
    <text evidence="3">The sequence shown here is derived from an EMBL/GenBank/DDBJ whole genome shotgun (WGS) entry which is preliminary data.</text>
</comment>
<sequence length="201" mass="22547">MMQFSDFEKDALCEIFNISVSQAAAAMSEIVQQKISMTVPKVEICDISKAINFLDQGYDICGISQQFRSNFSGKAILIFPEHRSLELVRLMVGIDTPLTQVTQLEQDALAEIGNIVLNACLASLSTMFNQRFDLDIPQLVFGDSSSVLSEYDEDNVLILLQIKFYLEERELEGSIVFVVNLQSLLELQKSVQFFVKDINSG</sequence>
<reference evidence="3 4" key="1">
    <citation type="submission" date="2023-07" db="EMBL/GenBank/DDBJ databases">
        <title>Sorghum-associated microbial communities from plants grown in Nebraska, USA.</title>
        <authorList>
            <person name="Schachtman D."/>
        </authorList>
    </citation>
    <scope>NUCLEOTIDE SEQUENCE [LARGE SCALE GENOMIC DNA]</scope>
    <source>
        <strain evidence="3 4">4138</strain>
    </source>
</reference>
<organism evidence="3 4">
    <name type="scientific">Rheinheimera soli</name>
    <dbReference type="NCBI Taxonomy" id="443616"/>
    <lineage>
        <taxon>Bacteria</taxon>
        <taxon>Pseudomonadati</taxon>
        <taxon>Pseudomonadota</taxon>
        <taxon>Gammaproteobacteria</taxon>
        <taxon>Chromatiales</taxon>
        <taxon>Chromatiaceae</taxon>
        <taxon>Rheinheimera</taxon>
    </lineage>
</organism>
<proteinExistence type="predicted"/>
<dbReference type="InterPro" id="IPR007597">
    <property type="entry name" value="CheC"/>
</dbReference>
<dbReference type="RefSeq" id="WP_310279395.1">
    <property type="nucleotide sequence ID" value="NZ_JAVDWR010000009.1"/>
</dbReference>
<evidence type="ECO:0000259" key="2">
    <source>
        <dbReference type="Pfam" id="PF04509"/>
    </source>
</evidence>
<keyword evidence="4" id="KW-1185">Reference proteome</keyword>
<protein>
    <submittedName>
        <fullName evidence="3">Chemotaxis protein CheC</fullName>
    </submittedName>
</protein>
<dbReference type="SUPFAM" id="SSF103039">
    <property type="entry name" value="CheC-like"/>
    <property type="match status" value="1"/>
</dbReference>
<dbReference type="PANTHER" id="PTHR43484">
    <property type="match status" value="1"/>
</dbReference>
<dbReference type="PANTHER" id="PTHR43484:SF1">
    <property type="entry name" value="FLAGELLAR MOTOR SWITCH PROTEIN FLIN"/>
    <property type="match status" value="1"/>
</dbReference>
<keyword evidence="1" id="KW-0145">Chemotaxis</keyword>
<accession>A0ABU1W1Q2</accession>
<dbReference type="Proteomes" id="UP001257909">
    <property type="component" value="Unassembled WGS sequence"/>
</dbReference>
<gene>
    <name evidence="3" type="ORF">J2W69_002742</name>
</gene>
<dbReference type="InterPro" id="IPR028976">
    <property type="entry name" value="CheC-like_sf"/>
</dbReference>
<dbReference type="CDD" id="cd17910">
    <property type="entry name" value="CheC_ClassII"/>
    <property type="match status" value="1"/>
</dbReference>
<name>A0ABU1W1Q2_9GAMM</name>
<dbReference type="Pfam" id="PF04509">
    <property type="entry name" value="CheC"/>
    <property type="match status" value="1"/>
</dbReference>